<proteinExistence type="predicted"/>
<feature type="region of interest" description="Disordered" evidence="1">
    <location>
        <begin position="23"/>
        <end position="46"/>
    </location>
</feature>
<dbReference type="RefSeq" id="WP_042803583.1">
    <property type="nucleotide sequence ID" value="NZ_AVSP01000005.1"/>
</dbReference>
<organism evidence="2 3">
    <name type="scientific">Mannheimia granulomatis</name>
    <dbReference type="NCBI Taxonomy" id="85402"/>
    <lineage>
        <taxon>Bacteria</taxon>
        <taxon>Pseudomonadati</taxon>
        <taxon>Pseudomonadota</taxon>
        <taxon>Gammaproteobacteria</taxon>
        <taxon>Pasteurellales</taxon>
        <taxon>Pasteurellaceae</taxon>
        <taxon>Mannheimia</taxon>
    </lineage>
</organism>
<dbReference type="PROSITE" id="PS51257">
    <property type="entry name" value="PROKAR_LIPOPROTEIN"/>
    <property type="match status" value="1"/>
</dbReference>
<evidence type="ECO:0000313" key="3">
    <source>
        <dbReference type="Proteomes" id="UP000054123"/>
    </source>
</evidence>
<gene>
    <name evidence="2" type="ORF">AK33_08700</name>
</gene>
<reference evidence="2 3" key="1">
    <citation type="journal article" date="2014" name="Genome Announc.">
        <title>Genome Sequence of a Presumptive Mannheimia haemolytica Strain with an A1/A6-Cross-Reactive Serotype from a White-Tailed Deer (Odocoileus virginianus).</title>
        <authorList>
            <person name="Lawrence P.K."/>
            <person name="Bey R.F."/>
            <person name="Wiener B."/>
            <person name="Kittichotirat W."/>
            <person name="Bumgarner R.E."/>
        </authorList>
    </citation>
    <scope>NUCLEOTIDE SEQUENCE [LARGE SCALE GENOMIC DNA]</scope>
    <source>
        <strain evidence="2 3">PKL10</strain>
    </source>
</reference>
<dbReference type="AlphaFoldDB" id="A0A011LWS1"/>
<protein>
    <recommendedName>
        <fullName evidence="4">Lipoprotein</fullName>
    </recommendedName>
</protein>
<evidence type="ECO:0000313" key="2">
    <source>
        <dbReference type="EMBL" id="EXI61658.1"/>
    </source>
</evidence>
<dbReference type="EMBL" id="JANJ01000006">
    <property type="protein sequence ID" value="EXI61658.1"/>
    <property type="molecule type" value="Genomic_DNA"/>
</dbReference>
<dbReference type="PATRIC" id="fig|1450449.3.peg.1723"/>
<evidence type="ECO:0000256" key="1">
    <source>
        <dbReference type="SAM" id="MobiDB-lite"/>
    </source>
</evidence>
<dbReference type="Proteomes" id="UP000054123">
    <property type="component" value="Unassembled WGS sequence"/>
</dbReference>
<name>A0A011LWS1_9PAST</name>
<dbReference type="OrthoDB" id="9980236at2"/>
<sequence length="391" mass="43703">MKKTLLATLISFLLVGCGDDSQPATSTTEQATTQQAVETQPQPEEKKIKATLPEDVLKDENIAFTKNEKGTVIFENVVDLFEYMGDYSIEDKDLKIVSKNPLHIQVFEGVVGNDEGSIDDLQYKLVRDIYKVFTHTTVNEFTLEVIPVDAKTDKTTKQLAKITQKAKVNREKALEILQTFSGMKSFDDTVTFDENAEYTVIGLDKSKTFDKFNSTQLRPQIAKALKTGKVEIPEEEVQLPLNVDFIEIQAKLQQVFDLSVFDSGRRELADGNIEYSTPISNYVKVYAIGNKEKVIKQVAVQFAFSNDQDIIVQSIGGIGAAMLATPNPDRSFKEIQAMMESAGKKLKKAKDSIEEIKVVDGLTIKLKVHPSLGGMAFLTIEKLEKRKIQFN</sequence>
<keyword evidence="3" id="KW-1185">Reference proteome</keyword>
<accession>A0A011LWS1</accession>
<evidence type="ECO:0008006" key="4">
    <source>
        <dbReference type="Google" id="ProtNLM"/>
    </source>
</evidence>
<comment type="caution">
    <text evidence="2">The sequence shown here is derived from an EMBL/GenBank/DDBJ whole genome shotgun (WGS) entry which is preliminary data.</text>
</comment>
<feature type="compositionally biased region" description="Low complexity" evidence="1">
    <location>
        <begin position="23"/>
        <end position="42"/>
    </location>
</feature>